<feature type="transmembrane region" description="Helical" evidence="1">
    <location>
        <begin position="70"/>
        <end position="92"/>
    </location>
</feature>
<dbReference type="EMBL" id="JACRUN010000001">
    <property type="protein sequence ID" value="MBC5833904.1"/>
    <property type="molecule type" value="Genomic_DNA"/>
</dbReference>
<dbReference type="Proteomes" id="UP000605990">
    <property type="component" value="Unassembled WGS sequence"/>
</dbReference>
<keyword evidence="1" id="KW-0812">Transmembrane</keyword>
<comment type="caution">
    <text evidence="2">The sequence shown here is derived from an EMBL/GenBank/DDBJ whole genome shotgun (WGS) entry which is preliminary data.</text>
</comment>
<protein>
    <recommendedName>
        <fullName evidence="4">DUF4345 domain-containing protein</fullName>
    </recommendedName>
</protein>
<keyword evidence="3" id="KW-1185">Reference proteome</keyword>
<gene>
    <name evidence="2" type="ORF">H8R27_03315</name>
</gene>
<evidence type="ECO:0000313" key="2">
    <source>
        <dbReference type="EMBL" id="MBC5833904.1"/>
    </source>
</evidence>
<feature type="transmembrane region" description="Helical" evidence="1">
    <location>
        <begin position="44"/>
        <end position="65"/>
    </location>
</feature>
<keyword evidence="1" id="KW-1133">Transmembrane helix</keyword>
<evidence type="ECO:0000313" key="3">
    <source>
        <dbReference type="Proteomes" id="UP000605990"/>
    </source>
</evidence>
<name>A0ABR7IVU4_9FLAO</name>
<proteinExistence type="predicted"/>
<feature type="transmembrane region" description="Helical" evidence="1">
    <location>
        <begin position="14"/>
        <end position="32"/>
    </location>
</feature>
<dbReference type="RefSeq" id="WP_166125131.1">
    <property type="nucleotide sequence ID" value="NZ_JAANOQ010000001.1"/>
</dbReference>
<evidence type="ECO:0008006" key="4">
    <source>
        <dbReference type="Google" id="ProtNLM"/>
    </source>
</evidence>
<accession>A0ABR7IVU4</accession>
<evidence type="ECO:0000256" key="1">
    <source>
        <dbReference type="SAM" id="Phobius"/>
    </source>
</evidence>
<sequence length="124" mass="14589">MTRKEFILTLSKRYIIPILLITILIYIGKSFYYESNKLEVIQGILKYSGFIIAAILIIGSIRLLFDKYKILNYVFYGIIISYLVYLIVNHSFDFKKDIFIIAFSILIETYKLVIKKLDKITTNI</sequence>
<reference evidence="2 3" key="1">
    <citation type="submission" date="2020-08" db="EMBL/GenBank/DDBJ databases">
        <title>Description of novel Flavobacterium F-408 isolate.</title>
        <authorList>
            <person name="Saticioglu I.B."/>
            <person name="Duman M."/>
            <person name="Altun S."/>
        </authorList>
    </citation>
    <scope>NUCLEOTIDE SEQUENCE [LARGE SCALE GENOMIC DNA]</scope>
    <source>
        <strain evidence="2 3">F-408</strain>
    </source>
</reference>
<feature type="transmembrane region" description="Helical" evidence="1">
    <location>
        <begin position="98"/>
        <end position="114"/>
    </location>
</feature>
<keyword evidence="1" id="KW-0472">Membrane</keyword>
<organism evidence="2 3">
    <name type="scientific">Flavobacterium bernardetii</name>
    <dbReference type="NCBI Taxonomy" id="2813823"/>
    <lineage>
        <taxon>Bacteria</taxon>
        <taxon>Pseudomonadati</taxon>
        <taxon>Bacteroidota</taxon>
        <taxon>Flavobacteriia</taxon>
        <taxon>Flavobacteriales</taxon>
        <taxon>Flavobacteriaceae</taxon>
        <taxon>Flavobacterium</taxon>
    </lineage>
</organism>